<dbReference type="AlphaFoldDB" id="A0A6V7TYJ3"/>
<sequence>MFLVKFCLSGKRITLVCIVYTGTEYVYIFVLLTCLNTATVLTGFVTDELLFLKFCRAEISPWPSIILFG</sequence>
<name>A0A6V7TYJ3_MELEN</name>
<accession>A0A6V7TYJ3</accession>
<comment type="caution">
    <text evidence="1">The sequence shown here is derived from an EMBL/GenBank/DDBJ whole genome shotgun (WGS) entry which is preliminary data.</text>
</comment>
<reference evidence="1 2" key="1">
    <citation type="submission" date="2020-08" db="EMBL/GenBank/DDBJ databases">
        <authorList>
            <person name="Koutsovoulos G."/>
            <person name="Danchin GJ E."/>
        </authorList>
    </citation>
    <scope>NUCLEOTIDE SEQUENCE [LARGE SCALE GENOMIC DNA]</scope>
</reference>
<proteinExistence type="predicted"/>
<evidence type="ECO:0000313" key="1">
    <source>
        <dbReference type="EMBL" id="CAD2138675.1"/>
    </source>
</evidence>
<gene>
    <name evidence="1" type="ORF">MENT_LOCUS5852</name>
</gene>
<protein>
    <submittedName>
        <fullName evidence="1">Uncharacterized protein</fullName>
    </submittedName>
</protein>
<dbReference type="EMBL" id="CAJEWN010000022">
    <property type="protein sequence ID" value="CAD2138675.1"/>
    <property type="molecule type" value="Genomic_DNA"/>
</dbReference>
<organism evidence="1 2">
    <name type="scientific">Meloidogyne enterolobii</name>
    <name type="common">Root-knot nematode worm</name>
    <name type="synonym">Meloidogyne mayaguensis</name>
    <dbReference type="NCBI Taxonomy" id="390850"/>
    <lineage>
        <taxon>Eukaryota</taxon>
        <taxon>Metazoa</taxon>
        <taxon>Ecdysozoa</taxon>
        <taxon>Nematoda</taxon>
        <taxon>Chromadorea</taxon>
        <taxon>Rhabditida</taxon>
        <taxon>Tylenchina</taxon>
        <taxon>Tylenchomorpha</taxon>
        <taxon>Tylenchoidea</taxon>
        <taxon>Meloidogynidae</taxon>
        <taxon>Meloidogyninae</taxon>
        <taxon>Meloidogyne</taxon>
    </lineage>
</organism>
<dbReference type="Proteomes" id="UP000580250">
    <property type="component" value="Unassembled WGS sequence"/>
</dbReference>
<evidence type="ECO:0000313" key="2">
    <source>
        <dbReference type="Proteomes" id="UP000580250"/>
    </source>
</evidence>